<dbReference type="Proteomes" id="UP000011668">
    <property type="component" value="Unassembled WGS sequence"/>
</dbReference>
<evidence type="ECO:0000256" key="3">
    <source>
        <dbReference type="ARBA" id="ARBA00022692"/>
    </source>
</evidence>
<keyword evidence="4 6" id="KW-1133">Transmembrane helix</keyword>
<organism evidence="7 8">
    <name type="scientific">Thanatephorus cucumeris (strain AG1-IA)</name>
    <name type="common">Rice sheath blight fungus</name>
    <name type="synonym">Rhizoctonia solani</name>
    <dbReference type="NCBI Taxonomy" id="983506"/>
    <lineage>
        <taxon>Eukaryota</taxon>
        <taxon>Fungi</taxon>
        <taxon>Dikarya</taxon>
        <taxon>Basidiomycota</taxon>
        <taxon>Agaricomycotina</taxon>
        <taxon>Agaricomycetes</taxon>
        <taxon>Cantharellales</taxon>
        <taxon>Ceratobasidiaceae</taxon>
        <taxon>Rhizoctonia</taxon>
        <taxon>Rhizoctonia solani AG-1</taxon>
    </lineage>
</organism>
<dbReference type="GO" id="GO:0016020">
    <property type="term" value="C:membrane"/>
    <property type="evidence" value="ECO:0007669"/>
    <property type="project" value="UniProtKB-SubCell"/>
</dbReference>
<evidence type="ECO:0000256" key="4">
    <source>
        <dbReference type="ARBA" id="ARBA00022989"/>
    </source>
</evidence>
<feature type="transmembrane region" description="Helical" evidence="6">
    <location>
        <begin position="407"/>
        <end position="425"/>
    </location>
</feature>
<proteinExistence type="inferred from homology"/>
<evidence type="ECO:0000256" key="2">
    <source>
        <dbReference type="ARBA" id="ARBA00005335"/>
    </source>
</evidence>
<evidence type="ECO:0000256" key="6">
    <source>
        <dbReference type="SAM" id="Phobius"/>
    </source>
</evidence>
<dbReference type="EMBL" id="AFRT01001035">
    <property type="protein sequence ID" value="ELU41578.1"/>
    <property type="molecule type" value="Genomic_DNA"/>
</dbReference>
<dbReference type="Pfam" id="PF05255">
    <property type="entry name" value="UPF0220"/>
    <property type="match status" value="1"/>
</dbReference>
<comment type="caution">
    <text evidence="7">The sequence shown here is derived from an EMBL/GenBank/DDBJ whole genome shotgun (WGS) entry which is preliminary data.</text>
</comment>
<feature type="transmembrane region" description="Helical" evidence="6">
    <location>
        <begin position="449"/>
        <end position="471"/>
    </location>
</feature>
<gene>
    <name evidence="7" type="ORF">AG1IA_04389</name>
</gene>
<feature type="transmembrane region" description="Helical" evidence="6">
    <location>
        <begin position="369"/>
        <end position="386"/>
    </location>
</feature>
<comment type="subcellular location">
    <subcellularLocation>
        <location evidence="1">Membrane</location>
        <topology evidence="1">Multi-pass membrane protein</topology>
    </subcellularLocation>
</comment>
<comment type="similarity">
    <text evidence="2">Belongs to the UPF0220 family.</text>
</comment>
<keyword evidence="3 6" id="KW-0812">Transmembrane</keyword>
<name>L8WXS0_THACA</name>
<dbReference type="AlphaFoldDB" id="L8WXS0"/>
<dbReference type="OrthoDB" id="268928at2759"/>
<dbReference type="PANTHER" id="PTHR13180">
    <property type="entry name" value="SMALL MEMBRANE PROTEIN-RELATED"/>
    <property type="match status" value="1"/>
</dbReference>
<evidence type="ECO:0000256" key="5">
    <source>
        <dbReference type="ARBA" id="ARBA00023136"/>
    </source>
</evidence>
<feature type="transmembrane region" description="Helical" evidence="6">
    <location>
        <begin position="323"/>
        <end position="349"/>
    </location>
</feature>
<reference evidence="7 8" key="1">
    <citation type="journal article" date="2013" name="Nat. Commun.">
        <title>The evolution and pathogenic mechanisms of the rice sheath blight pathogen.</title>
        <authorList>
            <person name="Zheng A."/>
            <person name="Lin R."/>
            <person name="Xu L."/>
            <person name="Qin P."/>
            <person name="Tang C."/>
            <person name="Ai P."/>
            <person name="Zhang D."/>
            <person name="Liu Y."/>
            <person name="Sun Z."/>
            <person name="Feng H."/>
            <person name="Wang Y."/>
            <person name="Chen Y."/>
            <person name="Liang X."/>
            <person name="Fu R."/>
            <person name="Li Q."/>
            <person name="Zhang J."/>
            <person name="Yu X."/>
            <person name="Xie Z."/>
            <person name="Ding L."/>
            <person name="Guan P."/>
            <person name="Tang J."/>
            <person name="Liang Y."/>
            <person name="Wang S."/>
            <person name="Deng Q."/>
            <person name="Li S."/>
            <person name="Zhu J."/>
            <person name="Wang L."/>
            <person name="Liu H."/>
            <person name="Li P."/>
        </authorList>
    </citation>
    <scope>NUCLEOTIDE SEQUENCE [LARGE SCALE GENOMIC DNA]</scope>
    <source>
        <strain evidence="8">AG-1 IA</strain>
    </source>
</reference>
<protein>
    <submittedName>
        <fullName evidence="7">Uncharacterized protein</fullName>
    </submittedName>
</protein>
<sequence>MAAFEESDEYCPHSKRKYYTQKIIEAKTPTPVVGVEGEDARKDARMLRDERMKQLALSLDDEFADLLEPWFRDFDIGRKCGEAGIFDTSRLRYSRSRTMLVFFIARFTGSSEDNIGTISGQPAAFSGILAVPTRTVLDSTLSHSSVLLFLTPGPVFGGFAVRTPVFDSVCRHGIHHSQHLCSKNISSYDSFANQLKHMPALEPCTFFIISRGGLTVFSLGGAGRLTSFVGSFISFSSCCFCRSKAVCFLRAASPDCVALDTGGGVPVPLPRDSWPTTPLALPFLASSAFPPPPMSLPHSQYDPRRVCIIPFPTLPFLKHKRALGVYTAGALFAFAHWVFLDACILSSHARPPADSPHDIVPLHVTFLDWIPGICSTLGMLVVNLVNKEQLLGEGFASGDAYVRRARIILFVGFALMAGGLAGSVVRKKGWAVPLPAWYILAEYGEGYNYYGYANVVQNVAIMLSAVVLWLAQNSQSEYEYNLTL</sequence>
<evidence type="ECO:0000313" key="8">
    <source>
        <dbReference type="Proteomes" id="UP000011668"/>
    </source>
</evidence>
<accession>L8WXS0</accession>
<evidence type="ECO:0000313" key="7">
    <source>
        <dbReference type="EMBL" id="ELU41578.1"/>
    </source>
</evidence>
<keyword evidence="5 6" id="KW-0472">Membrane</keyword>
<dbReference type="STRING" id="983506.L8WXS0"/>
<evidence type="ECO:0000256" key="1">
    <source>
        <dbReference type="ARBA" id="ARBA00004141"/>
    </source>
</evidence>
<dbReference type="HOGENOM" id="CLU_564032_0_0_1"/>
<dbReference type="InterPro" id="IPR007919">
    <property type="entry name" value="UPF0220"/>
</dbReference>
<keyword evidence="8" id="KW-1185">Reference proteome</keyword>